<reference evidence="1" key="1">
    <citation type="submission" date="2006-10" db="EMBL/GenBank/DDBJ databases">
        <title>Complete sequence of Solibacter usitatus Ellin6076.</title>
        <authorList>
            <consortium name="US DOE Joint Genome Institute"/>
            <person name="Copeland A."/>
            <person name="Lucas S."/>
            <person name="Lapidus A."/>
            <person name="Barry K."/>
            <person name="Detter J.C."/>
            <person name="Glavina del Rio T."/>
            <person name="Hammon N."/>
            <person name="Israni S."/>
            <person name="Dalin E."/>
            <person name="Tice H."/>
            <person name="Pitluck S."/>
            <person name="Thompson L.S."/>
            <person name="Brettin T."/>
            <person name="Bruce D."/>
            <person name="Han C."/>
            <person name="Tapia R."/>
            <person name="Gilna P."/>
            <person name="Schmutz J."/>
            <person name="Larimer F."/>
            <person name="Land M."/>
            <person name="Hauser L."/>
            <person name="Kyrpides N."/>
            <person name="Mikhailova N."/>
            <person name="Janssen P.H."/>
            <person name="Kuske C.R."/>
            <person name="Richardson P."/>
        </authorList>
    </citation>
    <scope>NUCLEOTIDE SEQUENCE</scope>
    <source>
        <strain evidence="1">Ellin6076</strain>
    </source>
</reference>
<evidence type="ECO:0000313" key="1">
    <source>
        <dbReference type="EMBL" id="ABJ86042.1"/>
    </source>
</evidence>
<proteinExistence type="predicted"/>
<dbReference type="STRING" id="234267.Acid_5087"/>
<dbReference type="HOGENOM" id="CLU_2439195_0_0_0"/>
<dbReference type="EMBL" id="CP000473">
    <property type="protein sequence ID" value="ABJ86042.1"/>
    <property type="molecule type" value="Genomic_DNA"/>
</dbReference>
<accession>Q01WC3</accession>
<protein>
    <submittedName>
        <fullName evidence="1">Uncharacterized protein</fullName>
    </submittedName>
</protein>
<name>Q01WC3_SOLUE</name>
<dbReference type="KEGG" id="sus:Acid_5087"/>
<dbReference type="InParanoid" id="Q01WC3"/>
<organism evidence="1">
    <name type="scientific">Solibacter usitatus (strain Ellin6076)</name>
    <dbReference type="NCBI Taxonomy" id="234267"/>
    <lineage>
        <taxon>Bacteria</taxon>
        <taxon>Pseudomonadati</taxon>
        <taxon>Acidobacteriota</taxon>
        <taxon>Terriglobia</taxon>
        <taxon>Bryobacterales</taxon>
        <taxon>Solibacteraceae</taxon>
        <taxon>Candidatus Solibacter</taxon>
    </lineage>
</organism>
<dbReference type="AlphaFoldDB" id="Q01WC3"/>
<sequence length="90" mass="9804">MSLSRTIVLWGLLAVAREIIKPISAWDQQTRSQVALSAGIVVSGYLIVRGVNPADEPYRVEFQSSGRSYCCALHSFLPRTRAVITVAAQG</sequence>
<gene>
    <name evidence="1" type="ordered locus">Acid_5087</name>
</gene>